<gene>
    <name evidence="1" type="ORF">E2C01_064960</name>
</gene>
<name>A0A5B7HL93_PORTR</name>
<reference evidence="1 2" key="1">
    <citation type="submission" date="2019-05" db="EMBL/GenBank/DDBJ databases">
        <title>Another draft genome of Portunus trituberculatus and its Hox gene families provides insights of decapod evolution.</title>
        <authorList>
            <person name="Jeong J.-H."/>
            <person name="Song I."/>
            <person name="Kim S."/>
            <person name="Choi T."/>
            <person name="Kim D."/>
            <person name="Ryu S."/>
            <person name="Kim W."/>
        </authorList>
    </citation>
    <scope>NUCLEOTIDE SEQUENCE [LARGE SCALE GENOMIC DNA]</scope>
    <source>
        <tissue evidence="1">Muscle</tissue>
    </source>
</reference>
<proteinExistence type="predicted"/>
<dbReference type="AlphaFoldDB" id="A0A5B7HL93"/>
<protein>
    <submittedName>
        <fullName evidence="1">Uncharacterized protein</fullName>
    </submittedName>
</protein>
<evidence type="ECO:0000313" key="1">
    <source>
        <dbReference type="EMBL" id="MPC70706.1"/>
    </source>
</evidence>
<dbReference type="Proteomes" id="UP000324222">
    <property type="component" value="Unassembled WGS sequence"/>
</dbReference>
<comment type="caution">
    <text evidence="1">The sequence shown here is derived from an EMBL/GenBank/DDBJ whole genome shotgun (WGS) entry which is preliminary data.</text>
</comment>
<dbReference type="EMBL" id="VSRR010031570">
    <property type="protein sequence ID" value="MPC70706.1"/>
    <property type="molecule type" value="Genomic_DNA"/>
</dbReference>
<keyword evidence="2" id="KW-1185">Reference proteome</keyword>
<evidence type="ECO:0000313" key="2">
    <source>
        <dbReference type="Proteomes" id="UP000324222"/>
    </source>
</evidence>
<accession>A0A5B7HL93</accession>
<sequence length="33" mass="3917">MESLHYFNPDISFSSCIKSPNSKQNEYENASWY</sequence>
<organism evidence="1 2">
    <name type="scientific">Portunus trituberculatus</name>
    <name type="common">Swimming crab</name>
    <name type="synonym">Neptunus trituberculatus</name>
    <dbReference type="NCBI Taxonomy" id="210409"/>
    <lineage>
        <taxon>Eukaryota</taxon>
        <taxon>Metazoa</taxon>
        <taxon>Ecdysozoa</taxon>
        <taxon>Arthropoda</taxon>
        <taxon>Crustacea</taxon>
        <taxon>Multicrustacea</taxon>
        <taxon>Malacostraca</taxon>
        <taxon>Eumalacostraca</taxon>
        <taxon>Eucarida</taxon>
        <taxon>Decapoda</taxon>
        <taxon>Pleocyemata</taxon>
        <taxon>Brachyura</taxon>
        <taxon>Eubrachyura</taxon>
        <taxon>Portunoidea</taxon>
        <taxon>Portunidae</taxon>
        <taxon>Portuninae</taxon>
        <taxon>Portunus</taxon>
    </lineage>
</organism>